<dbReference type="PIRSF" id="PIRSF009283">
    <property type="entry name" value="HPP_dOase"/>
    <property type="match status" value="1"/>
</dbReference>
<evidence type="ECO:0000256" key="6">
    <source>
        <dbReference type="ARBA" id="ARBA00022878"/>
    </source>
</evidence>
<name>A0AAU9IUH3_9CILI</name>
<dbReference type="AlphaFoldDB" id="A0AAU9IUH3"/>
<dbReference type="InterPro" id="IPR004360">
    <property type="entry name" value="Glyas_Fos-R_dOase_dom"/>
</dbReference>
<keyword evidence="13" id="KW-1185">Reference proteome</keyword>
<evidence type="ECO:0000259" key="11">
    <source>
        <dbReference type="PROSITE" id="PS51819"/>
    </source>
</evidence>
<dbReference type="InterPro" id="IPR041736">
    <property type="entry name" value="4OHPhenylPyrv_dOase_N"/>
</dbReference>
<evidence type="ECO:0000256" key="4">
    <source>
        <dbReference type="ARBA" id="ARBA00022723"/>
    </source>
</evidence>
<dbReference type="NCBIfam" id="TIGR01263">
    <property type="entry name" value="4HPPD"/>
    <property type="match status" value="1"/>
</dbReference>
<evidence type="ECO:0000256" key="10">
    <source>
        <dbReference type="PIRSR" id="PIRSR009283-1"/>
    </source>
</evidence>
<keyword evidence="8" id="KW-0585">Phenylalanine catabolism</keyword>
<dbReference type="InterPro" id="IPR005956">
    <property type="entry name" value="4OHPhenylPyrv_dOase"/>
</dbReference>
<evidence type="ECO:0000256" key="7">
    <source>
        <dbReference type="ARBA" id="ARBA00023004"/>
    </source>
</evidence>
<comment type="pathway">
    <text evidence="1">Amino-acid degradation; L-phenylalanine degradation; acetoacetate and fumarate from L-phenylalanine: step 3/6.</text>
</comment>
<feature type="binding site" evidence="10">
    <location>
        <position position="183"/>
    </location>
    <ligand>
        <name>Fe cation</name>
        <dbReference type="ChEBI" id="CHEBI:24875"/>
    </ligand>
</feature>
<organism evidence="12 13">
    <name type="scientific">Blepharisma stoltei</name>
    <dbReference type="NCBI Taxonomy" id="1481888"/>
    <lineage>
        <taxon>Eukaryota</taxon>
        <taxon>Sar</taxon>
        <taxon>Alveolata</taxon>
        <taxon>Ciliophora</taxon>
        <taxon>Postciliodesmatophora</taxon>
        <taxon>Heterotrichea</taxon>
        <taxon>Heterotrichida</taxon>
        <taxon>Blepharismidae</taxon>
        <taxon>Blepharisma</taxon>
    </lineage>
</organism>
<evidence type="ECO:0000313" key="12">
    <source>
        <dbReference type="EMBL" id="CAG9317317.1"/>
    </source>
</evidence>
<dbReference type="InterPro" id="IPR029068">
    <property type="entry name" value="Glyas_Bleomycin-R_OHBP_Dase"/>
</dbReference>
<dbReference type="Pfam" id="PF00903">
    <property type="entry name" value="Glyoxalase"/>
    <property type="match status" value="2"/>
</dbReference>
<protein>
    <recommendedName>
        <fullName evidence="3 9">4-hydroxyphenylpyruvate dioxygenase</fullName>
    </recommendedName>
</protein>
<proteinExistence type="inferred from homology"/>
<dbReference type="InterPro" id="IPR041735">
    <property type="entry name" value="4OHPhenylPyrv_dOase_C"/>
</dbReference>
<keyword evidence="5" id="KW-0677">Repeat</keyword>
<feature type="binding site" evidence="10">
    <location>
        <position position="349"/>
    </location>
    <ligand>
        <name>Fe cation</name>
        <dbReference type="ChEBI" id="CHEBI:24875"/>
    </ligand>
</feature>
<evidence type="ECO:0000256" key="5">
    <source>
        <dbReference type="ARBA" id="ARBA00022737"/>
    </source>
</evidence>
<evidence type="ECO:0000313" key="13">
    <source>
        <dbReference type="Proteomes" id="UP001162131"/>
    </source>
</evidence>
<comment type="similarity">
    <text evidence="2 9">Belongs to the 4HPPD family.</text>
</comment>
<dbReference type="Gene3D" id="3.10.180.10">
    <property type="entry name" value="2,3-Dihydroxybiphenyl 1,2-Dioxygenase, domain 1"/>
    <property type="match status" value="2"/>
</dbReference>
<evidence type="ECO:0000256" key="9">
    <source>
        <dbReference type="PIRNR" id="PIRNR009283"/>
    </source>
</evidence>
<evidence type="ECO:0000256" key="1">
    <source>
        <dbReference type="ARBA" id="ARBA00005162"/>
    </source>
</evidence>
<evidence type="ECO:0000256" key="3">
    <source>
        <dbReference type="ARBA" id="ARBA00013222"/>
    </source>
</evidence>
<gene>
    <name evidence="12" type="ORF">BSTOLATCC_MIC18569</name>
</gene>
<feature type="domain" description="VOC" evidence="11">
    <location>
        <begin position="180"/>
        <end position="338"/>
    </location>
</feature>
<dbReference type="InterPro" id="IPR037523">
    <property type="entry name" value="VOC_core"/>
</dbReference>
<comment type="cofactor">
    <cofactor evidence="10">
        <name>Fe cation</name>
        <dbReference type="ChEBI" id="CHEBI:24875"/>
    </cofactor>
    <text evidence="10">Binds 1 Fe cation per subunit.</text>
</comment>
<dbReference type="CDD" id="cd08342">
    <property type="entry name" value="HPPD_N_like"/>
    <property type="match status" value="1"/>
</dbReference>
<accession>A0AAU9IUH3</accession>
<dbReference type="FunFam" id="3.10.180.10:FF:000001">
    <property type="entry name" value="4-hydroxyphenylpyruvate dioxygenase"/>
    <property type="match status" value="1"/>
</dbReference>
<dbReference type="GO" id="GO:0046872">
    <property type="term" value="F:metal ion binding"/>
    <property type="evidence" value="ECO:0007669"/>
    <property type="project" value="UniProtKB-KW"/>
</dbReference>
<feature type="binding site" evidence="10">
    <location>
        <position position="266"/>
    </location>
    <ligand>
        <name>Fe cation</name>
        <dbReference type="ChEBI" id="CHEBI:24875"/>
    </ligand>
</feature>
<dbReference type="GO" id="GO:0003868">
    <property type="term" value="F:4-hydroxyphenylpyruvate dioxygenase activity"/>
    <property type="evidence" value="ECO:0007669"/>
    <property type="project" value="InterPro"/>
</dbReference>
<dbReference type="SUPFAM" id="SSF54593">
    <property type="entry name" value="Glyoxalase/Bleomycin resistance protein/Dihydroxybiphenyl dioxygenase"/>
    <property type="match status" value="1"/>
</dbReference>
<feature type="domain" description="VOC" evidence="11">
    <location>
        <begin position="18"/>
        <end position="149"/>
    </location>
</feature>
<keyword evidence="4 10" id="KW-0479">Metal-binding</keyword>
<evidence type="ECO:0000256" key="2">
    <source>
        <dbReference type="ARBA" id="ARBA00005877"/>
    </source>
</evidence>
<dbReference type="Proteomes" id="UP001162131">
    <property type="component" value="Unassembled WGS sequence"/>
</dbReference>
<keyword evidence="6" id="KW-0828">Tyrosine catabolism</keyword>
<evidence type="ECO:0000256" key="8">
    <source>
        <dbReference type="ARBA" id="ARBA00023232"/>
    </source>
</evidence>
<dbReference type="PROSITE" id="PS51819">
    <property type="entry name" value="VOC"/>
    <property type="match status" value="2"/>
</dbReference>
<reference evidence="12" key="1">
    <citation type="submission" date="2021-09" db="EMBL/GenBank/DDBJ databases">
        <authorList>
            <consortium name="AG Swart"/>
            <person name="Singh M."/>
            <person name="Singh A."/>
            <person name="Seah K."/>
            <person name="Emmerich C."/>
        </authorList>
    </citation>
    <scope>NUCLEOTIDE SEQUENCE</scope>
    <source>
        <strain evidence="12">ATCC30299</strain>
    </source>
</reference>
<dbReference type="PANTHER" id="PTHR11959">
    <property type="entry name" value="4-HYDROXYPHENYLPYRUVATE DIOXYGENASE"/>
    <property type="match status" value="1"/>
</dbReference>
<dbReference type="CDD" id="cd07250">
    <property type="entry name" value="HPPD_C_like"/>
    <property type="match status" value="1"/>
</dbReference>
<dbReference type="PANTHER" id="PTHR11959:SF1">
    <property type="entry name" value="4-HYDROXYPHENYLPYRUVATE DIOXYGENASE"/>
    <property type="match status" value="1"/>
</dbReference>
<dbReference type="GO" id="GO:0006572">
    <property type="term" value="P:L-tyrosine catabolic process"/>
    <property type="evidence" value="ECO:0007669"/>
    <property type="project" value="UniProtKB-KW"/>
</dbReference>
<dbReference type="GO" id="GO:0006559">
    <property type="term" value="P:L-phenylalanine catabolic process"/>
    <property type="evidence" value="ECO:0007669"/>
    <property type="project" value="UniProtKB-KW"/>
</dbReference>
<comment type="caution">
    <text evidence="12">The sequence shown here is derived from an EMBL/GenBank/DDBJ whole genome shotgun (WGS) entry which is preliminary data.</text>
</comment>
<dbReference type="EMBL" id="CAJZBQ010000018">
    <property type="protein sequence ID" value="CAG9317317.1"/>
    <property type="molecule type" value="Genomic_DNA"/>
</dbReference>
<keyword evidence="7 10" id="KW-0408">Iron</keyword>
<sequence>MTYYTKSEARPDIGEFYGFHHVRFYVSNSKQAAAFYTSRFGFSPCAYEGLETGNQKFCTNVIRNNQVVLAFTSALTPEDNEVNRHVAMHSDGVQDIAFSVSDARGMYEKATAKGCKGIREPQVLQDEYGSVVIASLQTYGDTIHTLIQNVDYTGPFLPGYRAVTRDDPINAAFPKINLEVIDHIVGNQPDGDMTPTVEWYEKYLEFHRYWSADESVIHTDYSSLRSVVVADWDEVIKMPINEPAEGLRKSQIQEYVEYYGGAGVQHIALRVNDIISTISTLRARGVEFLEVPPKYYDSLRKRLAHSSIQVQEDLAKIEELHILIDFDDRGYLLQIFSKPVEDRPTLFYEFIQRHNNNGFGIGNFKALFESLEQEQEKRGNLV</sequence>